<name>A0ACB9IUP5_9ASTR</name>
<protein>
    <submittedName>
        <fullName evidence="1">Uncharacterized protein</fullName>
    </submittedName>
</protein>
<evidence type="ECO:0000313" key="2">
    <source>
        <dbReference type="Proteomes" id="UP001056120"/>
    </source>
</evidence>
<reference evidence="2" key="1">
    <citation type="journal article" date="2022" name="Mol. Ecol. Resour.">
        <title>The genomes of chicory, endive, great burdock and yacon provide insights into Asteraceae palaeo-polyploidization history and plant inulin production.</title>
        <authorList>
            <person name="Fan W."/>
            <person name="Wang S."/>
            <person name="Wang H."/>
            <person name="Wang A."/>
            <person name="Jiang F."/>
            <person name="Liu H."/>
            <person name="Zhao H."/>
            <person name="Xu D."/>
            <person name="Zhang Y."/>
        </authorList>
    </citation>
    <scope>NUCLEOTIDE SEQUENCE [LARGE SCALE GENOMIC DNA]</scope>
    <source>
        <strain evidence="2">cv. Yunnan</strain>
    </source>
</reference>
<evidence type="ECO:0000313" key="1">
    <source>
        <dbReference type="EMBL" id="KAI3811725.1"/>
    </source>
</evidence>
<comment type="caution">
    <text evidence="1">The sequence shown here is derived from an EMBL/GenBank/DDBJ whole genome shotgun (WGS) entry which is preliminary data.</text>
</comment>
<proteinExistence type="predicted"/>
<dbReference type="Proteomes" id="UP001056120">
    <property type="component" value="Linkage Group LG07"/>
</dbReference>
<accession>A0ACB9IUP5</accession>
<organism evidence="1 2">
    <name type="scientific">Smallanthus sonchifolius</name>
    <dbReference type="NCBI Taxonomy" id="185202"/>
    <lineage>
        <taxon>Eukaryota</taxon>
        <taxon>Viridiplantae</taxon>
        <taxon>Streptophyta</taxon>
        <taxon>Embryophyta</taxon>
        <taxon>Tracheophyta</taxon>
        <taxon>Spermatophyta</taxon>
        <taxon>Magnoliopsida</taxon>
        <taxon>eudicotyledons</taxon>
        <taxon>Gunneridae</taxon>
        <taxon>Pentapetalae</taxon>
        <taxon>asterids</taxon>
        <taxon>campanulids</taxon>
        <taxon>Asterales</taxon>
        <taxon>Asteraceae</taxon>
        <taxon>Asteroideae</taxon>
        <taxon>Heliantheae alliance</taxon>
        <taxon>Millerieae</taxon>
        <taxon>Smallanthus</taxon>
    </lineage>
</organism>
<reference evidence="1 2" key="2">
    <citation type="journal article" date="2022" name="Mol. Ecol. Resour.">
        <title>The genomes of chicory, endive, great burdock and yacon provide insights into Asteraceae paleo-polyploidization history and plant inulin production.</title>
        <authorList>
            <person name="Fan W."/>
            <person name="Wang S."/>
            <person name="Wang H."/>
            <person name="Wang A."/>
            <person name="Jiang F."/>
            <person name="Liu H."/>
            <person name="Zhao H."/>
            <person name="Xu D."/>
            <person name="Zhang Y."/>
        </authorList>
    </citation>
    <scope>NUCLEOTIDE SEQUENCE [LARGE SCALE GENOMIC DNA]</scope>
    <source>
        <strain evidence="2">cv. Yunnan</strain>
        <tissue evidence="1">Leaves</tissue>
    </source>
</reference>
<gene>
    <name evidence="1" type="ORF">L1987_21454</name>
</gene>
<keyword evidence="2" id="KW-1185">Reference proteome</keyword>
<sequence>MSEPTPPSFTKVFFLVTIGGRLLAGIAIRVQQSAMSKVATLLQKGKKALQDLELLKVLQSEIRYELNNNPYKNETGSLGDFVIDWNSPHSKDIIMRKKCESGEEIAISALLGEGTSVEDNLYPKEANLKVCIKKNGLSSILQFDCKVLDEGQNKVDFHIQNAYYLKSPSDLGSSVYRGPVFSHLDPALQQELKQYLISRGISNSLTTSLLHHIHSKEQDQYIKWLQKLEAMVALSQPNLLK</sequence>
<dbReference type="EMBL" id="CM042024">
    <property type="protein sequence ID" value="KAI3811725.1"/>
    <property type="molecule type" value="Genomic_DNA"/>
</dbReference>